<organism evidence="3 4">
    <name type="scientific">Nematostella vectensis</name>
    <name type="common">Starlet sea anemone</name>
    <dbReference type="NCBI Taxonomy" id="45351"/>
    <lineage>
        <taxon>Eukaryota</taxon>
        <taxon>Metazoa</taxon>
        <taxon>Cnidaria</taxon>
        <taxon>Anthozoa</taxon>
        <taxon>Hexacorallia</taxon>
        <taxon>Actiniaria</taxon>
        <taxon>Edwardsiidae</taxon>
        <taxon>Nematostella</taxon>
    </lineage>
</organism>
<feature type="compositionally biased region" description="Basic residues" evidence="1">
    <location>
        <begin position="76"/>
        <end position="86"/>
    </location>
</feature>
<evidence type="ECO:0000313" key="4">
    <source>
        <dbReference type="Proteomes" id="UP000001593"/>
    </source>
</evidence>
<dbReference type="HOGENOM" id="CLU_1338978_0_0_1"/>
<evidence type="ECO:0000256" key="2">
    <source>
        <dbReference type="SAM" id="Phobius"/>
    </source>
</evidence>
<feature type="transmembrane region" description="Helical" evidence="2">
    <location>
        <begin position="12"/>
        <end position="36"/>
    </location>
</feature>
<feature type="compositionally biased region" description="Polar residues" evidence="1">
    <location>
        <begin position="49"/>
        <end position="63"/>
    </location>
</feature>
<feature type="region of interest" description="Disordered" evidence="1">
    <location>
        <begin position="186"/>
        <end position="205"/>
    </location>
</feature>
<feature type="compositionally biased region" description="Polar residues" evidence="1">
    <location>
        <begin position="192"/>
        <end position="205"/>
    </location>
</feature>
<keyword evidence="2" id="KW-1133">Transmembrane helix</keyword>
<dbReference type="AlphaFoldDB" id="A7RXC2"/>
<feature type="compositionally biased region" description="Basic and acidic residues" evidence="1">
    <location>
        <begin position="87"/>
        <end position="106"/>
    </location>
</feature>
<evidence type="ECO:0000313" key="3">
    <source>
        <dbReference type="EMBL" id="EDO43940.1"/>
    </source>
</evidence>
<feature type="region of interest" description="Disordered" evidence="1">
    <location>
        <begin position="49"/>
        <end position="106"/>
    </location>
</feature>
<gene>
    <name evidence="3" type="ORF">NEMVEDRAFT_v1g241329</name>
</gene>
<proteinExistence type="predicted"/>
<reference evidence="3 4" key="1">
    <citation type="journal article" date="2007" name="Science">
        <title>Sea anemone genome reveals ancestral eumetazoan gene repertoire and genomic organization.</title>
        <authorList>
            <person name="Putnam N.H."/>
            <person name="Srivastava M."/>
            <person name="Hellsten U."/>
            <person name="Dirks B."/>
            <person name="Chapman J."/>
            <person name="Salamov A."/>
            <person name="Terry A."/>
            <person name="Shapiro H."/>
            <person name="Lindquist E."/>
            <person name="Kapitonov V.V."/>
            <person name="Jurka J."/>
            <person name="Genikhovich G."/>
            <person name="Grigoriev I.V."/>
            <person name="Lucas S.M."/>
            <person name="Steele R.E."/>
            <person name="Finnerty J.R."/>
            <person name="Technau U."/>
            <person name="Martindale M.Q."/>
            <person name="Rokhsar D.S."/>
        </authorList>
    </citation>
    <scope>NUCLEOTIDE SEQUENCE [LARGE SCALE GENOMIC DNA]</scope>
    <source>
        <strain evidence="4">CH2 X CH6</strain>
    </source>
</reference>
<protein>
    <submittedName>
        <fullName evidence="3">Uncharacterized protein</fullName>
    </submittedName>
</protein>
<keyword evidence="4" id="KW-1185">Reference proteome</keyword>
<keyword evidence="2" id="KW-0472">Membrane</keyword>
<dbReference type="InParanoid" id="A7RXC2"/>
<keyword evidence="2" id="KW-0812">Transmembrane</keyword>
<sequence>MTCSGDSYGFQRILVILVTLWFLGLSILAVLAAFFLHIWASQKTKYNQTPEKTTDSASDNIHQQPGKETKQEQSSRARRRARRKRLRESTRAVDSRNHEDEDSFPTDRELISAKKIPFIKPRKLEKWSPSLEEMKAFVPWTKDNDPEGFDPQEMFEINEKNFGVKSSFDPNMSQYTCPLKYKRVRLPDPSRRQVTSSFSKKTSRK</sequence>
<name>A7RXC2_NEMVE</name>
<accession>A7RXC2</accession>
<dbReference type="Proteomes" id="UP000001593">
    <property type="component" value="Unassembled WGS sequence"/>
</dbReference>
<dbReference type="EMBL" id="DS469549">
    <property type="protein sequence ID" value="EDO43940.1"/>
    <property type="molecule type" value="Genomic_DNA"/>
</dbReference>
<feature type="compositionally biased region" description="Basic and acidic residues" evidence="1">
    <location>
        <begin position="65"/>
        <end position="75"/>
    </location>
</feature>
<evidence type="ECO:0000256" key="1">
    <source>
        <dbReference type="SAM" id="MobiDB-lite"/>
    </source>
</evidence>